<feature type="transmembrane region" description="Helical" evidence="7">
    <location>
        <begin position="242"/>
        <end position="264"/>
    </location>
</feature>
<dbReference type="PANTHER" id="PTHR34856:SF2">
    <property type="entry name" value="PROTEIN NRFD"/>
    <property type="match status" value="1"/>
</dbReference>
<gene>
    <name evidence="8" type="ORF">PROSTU_01935</name>
</gene>
<comment type="caution">
    <text evidence="8">The sequence shown here is derived from an EMBL/GenBank/DDBJ whole genome shotgun (WGS) entry which is preliminary data.</text>
</comment>
<dbReference type="Pfam" id="PF03916">
    <property type="entry name" value="NrfD"/>
    <property type="match status" value="1"/>
</dbReference>
<dbReference type="InterPro" id="IPR052049">
    <property type="entry name" value="Electron_transfer_protein"/>
</dbReference>
<sequence length="348" mass="39458">MAGGILMSEQVTYISEIMAQPQEFFWLPWAVQYFFFIGIAACATLYACYLHWQGKSENSRLEMIAVFITITMGITAPLALTADLHQTARVWHFYAHPTIWSWMWWGSVLLPLFTTFSGLYFVALLVKLIWKKEFKATRWVALLSALSAVGLLLYTGREASVLIARPIWFSWWIPVLLFFSAMQAVPALISLGARREPQYQQRLARLQAISLLLLAVCFALWLSGDTVSGIAVRHQLEVASPGWWMLMGICALWVVALAMSIMTLKATRSMVYITVAALVAMGLTWSLRWVFLMEVQAVPKYNVLVNPYHFPMGTDGLLALLGTFGLWIALIIIIREGVRWFARRVQHG</sequence>
<name>A0AA87CTQ4_PROST</name>
<dbReference type="Gene3D" id="1.20.1630.10">
    <property type="entry name" value="Formate dehydrogenase/DMSO reductase domain"/>
    <property type="match status" value="1"/>
</dbReference>
<dbReference type="PANTHER" id="PTHR34856">
    <property type="entry name" value="PROTEIN NRFD"/>
    <property type="match status" value="1"/>
</dbReference>
<evidence type="ECO:0000256" key="1">
    <source>
        <dbReference type="ARBA" id="ARBA00004651"/>
    </source>
</evidence>
<keyword evidence="5 7" id="KW-1133">Transmembrane helix</keyword>
<feature type="transmembrane region" description="Helical" evidence="7">
    <location>
        <begin position="168"/>
        <end position="191"/>
    </location>
</feature>
<dbReference type="EMBL" id="ABJD02000101">
    <property type="protein sequence ID" value="EDU58758.1"/>
    <property type="molecule type" value="Genomic_DNA"/>
</dbReference>
<evidence type="ECO:0000313" key="9">
    <source>
        <dbReference type="Proteomes" id="UP000004506"/>
    </source>
</evidence>
<comment type="similarity">
    <text evidence="2">Belongs to the NrfD family.</text>
</comment>
<feature type="transmembrane region" description="Helical" evidence="7">
    <location>
        <begin position="316"/>
        <end position="334"/>
    </location>
</feature>
<protein>
    <submittedName>
        <fullName evidence="8">Polysulfide reductase, NrfD</fullName>
    </submittedName>
</protein>
<organism evidence="8 9">
    <name type="scientific">Providencia stuartii ATCC 25827</name>
    <dbReference type="NCBI Taxonomy" id="471874"/>
    <lineage>
        <taxon>Bacteria</taxon>
        <taxon>Pseudomonadati</taxon>
        <taxon>Pseudomonadota</taxon>
        <taxon>Gammaproteobacteria</taxon>
        <taxon>Enterobacterales</taxon>
        <taxon>Morganellaceae</taxon>
        <taxon>Providencia</taxon>
    </lineage>
</organism>
<dbReference type="InterPro" id="IPR005614">
    <property type="entry name" value="NrfD-like"/>
</dbReference>
<dbReference type="Proteomes" id="UP000004506">
    <property type="component" value="Unassembled WGS sequence"/>
</dbReference>
<feature type="transmembrane region" description="Helical" evidence="7">
    <location>
        <begin position="203"/>
        <end position="222"/>
    </location>
</feature>
<comment type="subcellular location">
    <subcellularLocation>
        <location evidence="1">Cell membrane</location>
        <topology evidence="1">Multi-pass membrane protein</topology>
    </subcellularLocation>
</comment>
<evidence type="ECO:0000256" key="3">
    <source>
        <dbReference type="ARBA" id="ARBA00022475"/>
    </source>
</evidence>
<feature type="transmembrane region" description="Helical" evidence="7">
    <location>
        <begin position="138"/>
        <end position="156"/>
    </location>
</feature>
<accession>A0AA87CTQ4</accession>
<dbReference type="NCBIfam" id="NF011568">
    <property type="entry name" value="PRK14992.1"/>
    <property type="match status" value="1"/>
</dbReference>
<keyword evidence="6 7" id="KW-0472">Membrane</keyword>
<reference evidence="8 9" key="3">
    <citation type="submission" date="2008-05" db="EMBL/GenBank/DDBJ databases">
        <authorList>
            <person name="Fulton L."/>
            <person name="Clifton S."/>
            <person name="Fulton B."/>
            <person name="Xu J."/>
            <person name="Minx P."/>
            <person name="Pepin K.H."/>
            <person name="Johnson M."/>
            <person name="Thiruvilangam P."/>
            <person name="Bhonagiri V."/>
            <person name="Nash W.E."/>
            <person name="Mardis E.R."/>
            <person name="Wilson R.K."/>
        </authorList>
    </citation>
    <scope>NUCLEOTIDE SEQUENCE [LARGE SCALE GENOMIC DNA]</scope>
    <source>
        <strain evidence="8 9">ATCC 25827</strain>
    </source>
</reference>
<feature type="transmembrane region" description="Helical" evidence="7">
    <location>
        <begin position="33"/>
        <end position="52"/>
    </location>
</feature>
<dbReference type="AlphaFoldDB" id="A0AA87CTQ4"/>
<reference evidence="9" key="2">
    <citation type="submission" date="2008-04" db="EMBL/GenBank/DDBJ databases">
        <title>Draft genome sequence of Providencia stuartii(ATCC 25827).</title>
        <authorList>
            <person name="Sudarsanam P."/>
            <person name="Ley R."/>
            <person name="Guruge J."/>
            <person name="Turnbaugh P.J."/>
            <person name="Mahowald M."/>
            <person name="Liep D."/>
            <person name="Gordon J."/>
        </authorList>
    </citation>
    <scope>NUCLEOTIDE SEQUENCE [LARGE SCALE GENOMIC DNA]</scope>
    <source>
        <strain evidence="9">ATCC 25827</strain>
    </source>
</reference>
<evidence type="ECO:0000256" key="5">
    <source>
        <dbReference type="ARBA" id="ARBA00022989"/>
    </source>
</evidence>
<feature type="transmembrane region" description="Helical" evidence="7">
    <location>
        <begin position="102"/>
        <end position="126"/>
    </location>
</feature>
<feature type="transmembrane region" description="Helical" evidence="7">
    <location>
        <begin position="271"/>
        <end position="291"/>
    </location>
</feature>
<proteinExistence type="inferred from homology"/>
<evidence type="ECO:0000313" key="8">
    <source>
        <dbReference type="EMBL" id="EDU58758.1"/>
    </source>
</evidence>
<evidence type="ECO:0000256" key="4">
    <source>
        <dbReference type="ARBA" id="ARBA00022692"/>
    </source>
</evidence>
<evidence type="ECO:0000256" key="6">
    <source>
        <dbReference type="ARBA" id="ARBA00023136"/>
    </source>
</evidence>
<evidence type="ECO:0000256" key="2">
    <source>
        <dbReference type="ARBA" id="ARBA00008929"/>
    </source>
</evidence>
<evidence type="ECO:0000256" key="7">
    <source>
        <dbReference type="SAM" id="Phobius"/>
    </source>
</evidence>
<keyword evidence="3" id="KW-1003">Cell membrane</keyword>
<dbReference type="GO" id="GO:0005886">
    <property type="term" value="C:plasma membrane"/>
    <property type="evidence" value="ECO:0007669"/>
    <property type="project" value="UniProtKB-SubCell"/>
</dbReference>
<keyword evidence="4 7" id="KW-0812">Transmembrane</keyword>
<feature type="transmembrane region" description="Helical" evidence="7">
    <location>
        <begin position="64"/>
        <end position="82"/>
    </location>
</feature>
<reference evidence="9" key="1">
    <citation type="submission" date="2008-04" db="EMBL/GenBank/DDBJ databases">
        <title>Draft genome sequence of Providencia stuartii (ATCC 25827).</title>
        <authorList>
            <person name="Sudarsanam P."/>
            <person name="Ley R."/>
            <person name="Guruge J."/>
            <person name="Turnbaugh P.J."/>
            <person name="Mahowald M."/>
            <person name="Liep D."/>
            <person name="Gordon J."/>
        </authorList>
    </citation>
    <scope>NUCLEOTIDE SEQUENCE [LARGE SCALE GENOMIC DNA]</scope>
    <source>
        <strain evidence="9">ATCC 25827</strain>
    </source>
</reference>